<keyword evidence="6 10" id="KW-0472">Membrane</keyword>
<feature type="transmembrane region" description="Helical" evidence="10">
    <location>
        <begin position="185"/>
        <end position="205"/>
    </location>
</feature>
<dbReference type="InterPro" id="IPR017452">
    <property type="entry name" value="GPCR_Rhodpsn_7TM"/>
</dbReference>
<feature type="transmembrane region" description="Helical" evidence="10">
    <location>
        <begin position="70"/>
        <end position="95"/>
    </location>
</feature>
<dbReference type="GO" id="GO:0043005">
    <property type="term" value="C:neuron projection"/>
    <property type="evidence" value="ECO:0007669"/>
    <property type="project" value="TreeGrafter"/>
</dbReference>
<evidence type="ECO:0000256" key="2">
    <source>
        <dbReference type="ARBA" id="ARBA00010663"/>
    </source>
</evidence>
<feature type="transmembrane region" description="Helical" evidence="10">
    <location>
        <begin position="290"/>
        <end position="311"/>
    </location>
</feature>
<evidence type="ECO:0000256" key="5">
    <source>
        <dbReference type="ARBA" id="ARBA00023040"/>
    </source>
</evidence>
<evidence type="ECO:0000313" key="12">
    <source>
        <dbReference type="EMBL" id="KAH3706482.1"/>
    </source>
</evidence>
<reference evidence="12" key="2">
    <citation type="submission" date="2020-11" db="EMBL/GenBank/DDBJ databases">
        <authorList>
            <person name="McCartney M.A."/>
            <person name="Auch B."/>
            <person name="Kono T."/>
            <person name="Mallez S."/>
            <person name="Becker A."/>
            <person name="Gohl D.M."/>
            <person name="Silverstein K.A.T."/>
            <person name="Koren S."/>
            <person name="Bechman K.B."/>
            <person name="Herman A."/>
            <person name="Abrahante J.E."/>
            <person name="Garbe J."/>
        </authorList>
    </citation>
    <scope>NUCLEOTIDE SEQUENCE</scope>
    <source>
        <strain evidence="12">Duluth1</strain>
        <tissue evidence="12">Whole animal</tissue>
    </source>
</reference>
<dbReference type="Pfam" id="PF00001">
    <property type="entry name" value="7tm_1"/>
    <property type="match status" value="1"/>
</dbReference>
<keyword evidence="7" id="KW-0675">Receptor</keyword>
<keyword evidence="13" id="KW-1185">Reference proteome</keyword>
<accession>A0A9D3YXA7</accession>
<dbReference type="InterPro" id="IPR000611">
    <property type="entry name" value="NPY_rcpt"/>
</dbReference>
<feature type="compositionally biased region" description="Polar residues" evidence="9">
    <location>
        <begin position="479"/>
        <end position="496"/>
    </location>
</feature>
<dbReference type="GO" id="GO:0005886">
    <property type="term" value="C:plasma membrane"/>
    <property type="evidence" value="ECO:0007669"/>
    <property type="project" value="TreeGrafter"/>
</dbReference>
<feature type="transmembrane region" description="Helical" evidence="10">
    <location>
        <begin position="323"/>
        <end position="345"/>
    </location>
</feature>
<evidence type="ECO:0000313" key="13">
    <source>
        <dbReference type="Proteomes" id="UP000828390"/>
    </source>
</evidence>
<evidence type="ECO:0000256" key="10">
    <source>
        <dbReference type="SAM" id="Phobius"/>
    </source>
</evidence>
<dbReference type="Gene3D" id="1.20.1070.10">
    <property type="entry name" value="Rhodopsin 7-helix transmembrane proteins"/>
    <property type="match status" value="1"/>
</dbReference>
<dbReference type="InterPro" id="IPR000276">
    <property type="entry name" value="GPCR_Rhodpsn"/>
</dbReference>
<feature type="domain" description="G-protein coupled receptors family 1 profile" evidence="11">
    <location>
        <begin position="86"/>
        <end position="342"/>
    </location>
</feature>
<evidence type="ECO:0000256" key="8">
    <source>
        <dbReference type="ARBA" id="ARBA00023224"/>
    </source>
</evidence>
<organism evidence="12 13">
    <name type="scientific">Dreissena polymorpha</name>
    <name type="common">Zebra mussel</name>
    <name type="synonym">Mytilus polymorpha</name>
    <dbReference type="NCBI Taxonomy" id="45954"/>
    <lineage>
        <taxon>Eukaryota</taxon>
        <taxon>Metazoa</taxon>
        <taxon>Spiralia</taxon>
        <taxon>Lophotrochozoa</taxon>
        <taxon>Mollusca</taxon>
        <taxon>Bivalvia</taxon>
        <taxon>Autobranchia</taxon>
        <taxon>Heteroconchia</taxon>
        <taxon>Euheterodonta</taxon>
        <taxon>Imparidentia</taxon>
        <taxon>Neoheterodontei</taxon>
        <taxon>Myida</taxon>
        <taxon>Dreissenoidea</taxon>
        <taxon>Dreissenidae</taxon>
        <taxon>Dreissena</taxon>
    </lineage>
</organism>
<dbReference type="GO" id="GO:0042923">
    <property type="term" value="F:neuropeptide binding"/>
    <property type="evidence" value="ECO:0007669"/>
    <property type="project" value="TreeGrafter"/>
</dbReference>
<dbReference type="AlphaFoldDB" id="A0A9D3YXA7"/>
<dbReference type="EMBL" id="JAIWYP010000014">
    <property type="protein sequence ID" value="KAH3706482.1"/>
    <property type="molecule type" value="Genomic_DNA"/>
</dbReference>
<evidence type="ECO:0000256" key="3">
    <source>
        <dbReference type="ARBA" id="ARBA00022692"/>
    </source>
</evidence>
<gene>
    <name evidence="12" type="ORF">DPMN_065869</name>
</gene>
<evidence type="ECO:0000256" key="9">
    <source>
        <dbReference type="SAM" id="MobiDB-lite"/>
    </source>
</evidence>
<feature type="transmembrane region" description="Helical" evidence="10">
    <location>
        <begin position="107"/>
        <end position="127"/>
    </location>
</feature>
<comment type="similarity">
    <text evidence="2">Belongs to the G-protein coupled receptor 1 family.</text>
</comment>
<feature type="transmembrane region" description="Helical" evidence="10">
    <location>
        <begin position="147"/>
        <end position="165"/>
    </location>
</feature>
<dbReference type="PROSITE" id="PS50262">
    <property type="entry name" value="G_PROTEIN_RECEP_F1_2"/>
    <property type="match status" value="1"/>
</dbReference>
<dbReference type="CDD" id="cd15389">
    <property type="entry name" value="7tmA_GPR83"/>
    <property type="match status" value="1"/>
</dbReference>
<feature type="compositionally biased region" description="Acidic residues" evidence="9">
    <location>
        <begin position="465"/>
        <end position="478"/>
    </location>
</feature>
<proteinExistence type="inferred from homology"/>
<keyword evidence="4 10" id="KW-1133">Transmembrane helix</keyword>
<dbReference type="FunFam" id="1.20.1070.10:FF:000291">
    <property type="entry name" value="Predicted protein"/>
    <property type="match status" value="1"/>
</dbReference>
<evidence type="ECO:0000256" key="6">
    <source>
        <dbReference type="ARBA" id="ARBA00023136"/>
    </source>
</evidence>
<keyword evidence="8" id="KW-0807">Transducer</keyword>
<keyword evidence="5" id="KW-0297">G-protein coupled receptor</keyword>
<evidence type="ECO:0000256" key="1">
    <source>
        <dbReference type="ARBA" id="ARBA00004141"/>
    </source>
</evidence>
<keyword evidence="3 10" id="KW-0812">Transmembrane</keyword>
<sequence length="496" mass="55799">MDIQSHTVFKIEDRNMMAFLDEIEKFLLNVSNSTVGTELSDILKMANDSDNITFDSDGLDEGVSKIWGKIFLILAYGVIIAISLFGNVLVCHVIIKNKRMRTVTNFFIANLAIADLLLTCINVPFNIARNLLDTWPFGSVMCHLLNFSLMVSSYVSTFTLLGIALDRQQVLLYPLSPRMSKPIGLFVLVIIWILAVGLSLPYGLYNKVQTVDFLLNKVKRCTSAFPHPSDQWEKYLTVTTLVLQYMMPLTVIAITYGRIVRKLWVRTHVGAVTENQQVSQQKAKRKSIKMLIVVVVVFALCWMPLNLYQVLADFNPHHFSSTSFFICHWIAISSTCYNPFVYCWLNEAFRSEVKSRFKCCLPKPKRVHPGVVIDGILLRSDRSYVRGRPKSSNSCQKNSINNRNGAVYKVGNDSSVREQSEELVFSVENGECQLSEVSLSGTTTISGALETVLELPELGDITLEESTDPCVSDNEEEQTQSSLNSPVHENDDSVTM</sequence>
<comment type="subcellular location">
    <subcellularLocation>
        <location evidence="1">Membrane</location>
        <topology evidence="1">Multi-pass membrane protein</topology>
    </subcellularLocation>
</comment>
<dbReference type="PRINTS" id="PR00237">
    <property type="entry name" value="GPCRRHODOPSN"/>
</dbReference>
<comment type="caution">
    <text evidence="12">The sequence shown here is derived from an EMBL/GenBank/DDBJ whole genome shotgun (WGS) entry which is preliminary data.</text>
</comment>
<protein>
    <recommendedName>
        <fullName evidence="11">G-protein coupled receptors family 1 profile domain-containing protein</fullName>
    </recommendedName>
</protein>
<dbReference type="PANTHER" id="PTHR24235:SF29">
    <property type="entry name" value="GH23382P"/>
    <property type="match status" value="1"/>
</dbReference>
<evidence type="ECO:0000259" key="11">
    <source>
        <dbReference type="PROSITE" id="PS50262"/>
    </source>
</evidence>
<dbReference type="PRINTS" id="PR01012">
    <property type="entry name" value="NRPEPTIDEYR"/>
</dbReference>
<dbReference type="SUPFAM" id="SSF81321">
    <property type="entry name" value="Family A G protein-coupled receptor-like"/>
    <property type="match status" value="1"/>
</dbReference>
<dbReference type="Proteomes" id="UP000828390">
    <property type="component" value="Unassembled WGS sequence"/>
</dbReference>
<feature type="region of interest" description="Disordered" evidence="9">
    <location>
        <begin position="465"/>
        <end position="496"/>
    </location>
</feature>
<evidence type="ECO:0000256" key="4">
    <source>
        <dbReference type="ARBA" id="ARBA00022989"/>
    </source>
</evidence>
<feature type="transmembrane region" description="Helical" evidence="10">
    <location>
        <begin position="235"/>
        <end position="256"/>
    </location>
</feature>
<dbReference type="PANTHER" id="PTHR24235">
    <property type="entry name" value="NEUROPEPTIDE Y RECEPTOR"/>
    <property type="match status" value="1"/>
</dbReference>
<reference evidence="12" key="1">
    <citation type="journal article" date="2019" name="bioRxiv">
        <title>The Genome of the Zebra Mussel, Dreissena polymorpha: A Resource for Invasive Species Research.</title>
        <authorList>
            <person name="McCartney M.A."/>
            <person name="Auch B."/>
            <person name="Kono T."/>
            <person name="Mallez S."/>
            <person name="Zhang Y."/>
            <person name="Obille A."/>
            <person name="Becker A."/>
            <person name="Abrahante J.E."/>
            <person name="Garbe J."/>
            <person name="Badalamenti J.P."/>
            <person name="Herman A."/>
            <person name="Mangelson H."/>
            <person name="Liachko I."/>
            <person name="Sullivan S."/>
            <person name="Sone E.D."/>
            <person name="Koren S."/>
            <person name="Silverstein K.A.T."/>
            <person name="Beckman K.B."/>
            <person name="Gohl D.M."/>
        </authorList>
    </citation>
    <scope>NUCLEOTIDE SEQUENCE</scope>
    <source>
        <strain evidence="12">Duluth1</strain>
        <tissue evidence="12">Whole animal</tissue>
    </source>
</reference>
<dbReference type="SMART" id="SM01381">
    <property type="entry name" value="7TM_GPCR_Srsx"/>
    <property type="match status" value="1"/>
</dbReference>
<dbReference type="GO" id="GO:0004983">
    <property type="term" value="F:neuropeptide Y receptor activity"/>
    <property type="evidence" value="ECO:0007669"/>
    <property type="project" value="InterPro"/>
</dbReference>
<name>A0A9D3YXA7_DREPO</name>
<evidence type="ECO:0000256" key="7">
    <source>
        <dbReference type="ARBA" id="ARBA00023170"/>
    </source>
</evidence>